<keyword evidence="3" id="KW-1185">Reference proteome</keyword>
<gene>
    <name evidence="2" type="ORF">O3V59_04245</name>
</gene>
<proteinExistence type="predicted"/>
<accession>A0A9X3TN61</accession>
<keyword evidence="1" id="KW-0812">Transmembrane</keyword>
<evidence type="ECO:0000256" key="1">
    <source>
        <dbReference type="SAM" id="Phobius"/>
    </source>
</evidence>
<feature type="transmembrane region" description="Helical" evidence="1">
    <location>
        <begin position="216"/>
        <end position="234"/>
    </location>
</feature>
<reference evidence="2" key="1">
    <citation type="submission" date="2022-12" db="EMBL/GenBank/DDBJ databases">
        <title>Draft genome sequence of the thermophilic strain Brevibacillus thermoruber HT42, isolated from Los Humeros, Puebla, Mexico, with biotechnological potential.</title>
        <authorList>
            <person name="Lara Sanchez J."/>
            <person name="Solis Palacios R."/>
            <person name="Bustos Baena A.S."/>
            <person name="Ruz Baez A.E."/>
            <person name="Espinosa Luna G."/>
            <person name="Oliart Ros R.M."/>
        </authorList>
    </citation>
    <scope>NUCLEOTIDE SEQUENCE</scope>
    <source>
        <strain evidence="2">HT42</strain>
    </source>
</reference>
<feature type="transmembrane region" description="Helical" evidence="1">
    <location>
        <begin position="68"/>
        <end position="89"/>
    </location>
</feature>
<sequence>MRAIVLGVVASFFFAFTFVLNRAMDLAGGSWIWSSSLRYLFMVPFLLAIVWLRGNLRPLWREMRARPWAWLVWSFVGFGLFYGPLSFAAAYGPGWLIAGTWQVTIVAGSLLVPFLGQKIPYKGLAVSLIILAGVALMQMEHAKALGVKEALYGIVPVVVAAFAYPLGNRKMMEITRGRLDAYQRVLGMTLASIPLWLLLAVWGAAAEGLPSVSQTVQSLIVAVTSGIVATVLFFQATDLSKGSPGCMAAVEATQAGEVVFAVLLEVLLLSAPLPGAWSWAGMLLVVGGMALHSRVSHKKESACQPIEK</sequence>
<dbReference type="InterPro" id="IPR032713">
    <property type="entry name" value="EmrE"/>
</dbReference>
<dbReference type="Proteomes" id="UP001151071">
    <property type="component" value="Unassembled WGS sequence"/>
</dbReference>
<dbReference type="RefSeq" id="WP_271139590.1">
    <property type="nucleotide sequence ID" value="NZ_JAPYYP010000003.1"/>
</dbReference>
<name>A0A9X3TN61_9BACL</name>
<feature type="transmembrane region" description="Helical" evidence="1">
    <location>
        <begin position="95"/>
        <end position="116"/>
    </location>
</feature>
<keyword evidence="1" id="KW-0472">Membrane</keyword>
<comment type="caution">
    <text evidence="2">The sequence shown here is derived from an EMBL/GenBank/DDBJ whole genome shotgun (WGS) entry which is preliminary data.</text>
</comment>
<evidence type="ECO:0000313" key="2">
    <source>
        <dbReference type="EMBL" id="MDA5107561.1"/>
    </source>
</evidence>
<feature type="transmembrane region" description="Helical" evidence="1">
    <location>
        <begin position="145"/>
        <end position="164"/>
    </location>
</feature>
<evidence type="ECO:0000313" key="3">
    <source>
        <dbReference type="Proteomes" id="UP001151071"/>
    </source>
</evidence>
<feature type="transmembrane region" description="Helical" evidence="1">
    <location>
        <begin position="185"/>
        <end position="204"/>
    </location>
</feature>
<feature type="transmembrane region" description="Helical" evidence="1">
    <location>
        <begin position="123"/>
        <end position="139"/>
    </location>
</feature>
<feature type="transmembrane region" description="Helical" evidence="1">
    <location>
        <begin position="246"/>
        <end position="270"/>
    </location>
</feature>
<organism evidence="2 3">
    <name type="scientific">Brevibacillus thermoruber</name>
    <dbReference type="NCBI Taxonomy" id="33942"/>
    <lineage>
        <taxon>Bacteria</taxon>
        <taxon>Bacillati</taxon>
        <taxon>Bacillota</taxon>
        <taxon>Bacilli</taxon>
        <taxon>Bacillales</taxon>
        <taxon>Paenibacillaceae</taxon>
        <taxon>Brevibacillus</taxon>
    </lineage>
</organism>
<feature type="transmembrane region" description="Helical" evidence="1">
    <location>
        <begin position="39"/>
        <end position="56"/>
    </location>
</feature>
<keyword evidence="1" id="KW-1133">Transmembrane helix</keyword>
<dbReference type="EMBL" id="JAPYYP010000003">
    <property type="protein sequence ID" value="MDA5107561.1"/>
    <property type="molecule type" value="Genomic_DNA"/>
</dbReference>
<dbReference type="AlphaFoldDB" id="A0A9X3TN61"/>
<protein>
    <submittedName>
        <fullName evidence="2">Multidrug resistance efflux transporter family protein</fullName>
    </submittedName>
</protein>
<dbReference type="Pfam" id="PF13536">
    <property type="entry name" value="EmrE"/>
    <property type="match status" value="1"/>
</dbReference>